<feature type="transmembrane region" description="Helical" evidence="1">
    <location>
        <begin position="27"/>
        <end position="46"/>
    </location>
</feature>
<dbReference type="AlphaFoldDB" id="A0A654LX28"/>
<dbReference type="EMBL" id="CP012850">
    <property type="protein sequence ID" value="ALI35370.1"/>
    <property type="molecule type" value="Genomic_DNA"/>
</dbReference>
<organism evidence="2 3">
    <name type="scientific">Candidatus Nitrosocosmicus oleophilus</name>
    <dbReference type="NCBI Taxonomy" id="1353260"/>
    <lineage>
        <taxon>Archaea</taxon>
        <taxon>Nitrososphaerota</taxon>
        <taxon>Nitrososphaeria</taxon>
        <taxon>Nitrososphaerales</taxon>
        <taxon>Nitrososphaeraceae</taxon>
        <taxon>Candidatus Nitrosocosmicus</taxon>
    </lineage>
</organism>
<dbReference type="Proteomes" id="UP000058925">
    <property type="component" value="Chromosome"/>
</dbReference>
<proteinExistence type="predicted"/>
<evidence type="ECO:0000256" key="1">
    <source>
        <dbReference type="SAM" id="Phobius"/>
    </source>
</evidence>
<protein>
    <submittedName>
        <fullName evidence="2">Uncharacterized protein</fullName>
    </submittedName>
</protein>
<keyword evidence="1" id="KW-0812">Transmembrane</keyword>
<sequence length="47" mass="4849">MVQVPQGAGVSDVLESFLGNNPTQIPISQPIALAFIAAALLFIPSVL</sequence>
<accession>A0A654LX28</accession>
<name>A0A654LX28_9ARCH</name>
<evidence type="ECO:0000313" key="2">
    <source>
        <dbReference type="EMBL" id="ALI35370.1"/>
    </source>
</evidence>
<keyword evidence="3" id="KW-1185">Reference proteome</keyword>
<evidence type="ECO:0000313" key="3">
    <source>
        <dbReference type="Proteomes" id="UP000058925"/>
    </source>
</evidence>
<gene>
    <name evidence="2" type="ORF">NMY3_01165</name>
</gene>
<keyword evidence="1" id="KW-1133">Transmembrane helix</keyword>
<dbReference type="KEGG" id="taa:NMY3_01165"/>
<keyword evidence="1" id="KW-0472">Membrane</keyword>
<reference evidence="3" key="1">
    <citation type="submission" date="2015-10" db="EMBL/GenBank/DDBJ databases">
        <title>Niche specialization of a soil ammonia-oxidizing archaeon, Candidatus Nitrosocosmicus oleophilus.</title>
        <authorList>
            <person name="Jung M.-Y."/>
            <person name="Rhee S.-K."/>
        </authorList>
    </citation>
    <scope>NUCLEOTIDE SEQUENCE [LARGE SCALE GENOMIC DNA]</scope>
    <source>
        <strain evidence="3">MY3</strain>
    </source>
</reference>